<organism evidence="4 5">
    <name type="scientific">Pyronema omphalodes (strain CBS 100304)</name>
    <name type="common">Pyronema confluens</name>
    <dbReference type="NCBI Taxonomy" id="1076935"/>
    <lineage>
        <taxon>Eukaryota</taxon>
        <taxon>Fungi</taxon>
        <taxon>Dikarya</taxon>
        <taxon>Ascomycota</taxon>
        <taxon>Pezizomycotina</taxon>
        <taxon>Pezizomycetes</taxon>
        <taxon>Pezizales</taxon>
        <taxon>Pyronemataceae</taxon>
        <taxon>Pyronema</taxon>
    </lineage>
</organism>
<dbReference type="AlphaFoldDB" id="U4LHZ1"/>
<dbReference type="EMBL" id="HF935644">
    <property type="protein sequence ID" value="CCX31739.1"/>
    <property type="molecule type" value="Genomic_DNA"/>
</dbReference>
<dbReference type="OrthoDB" id="3687641at2759"/>
<dbReference type="InterPro" id="IPR021765">
    <property type="entry name" value="UstYa-like"/>
</dbReference>
<gene>
    <name evidence="4" type="ORF">PCON_11377</name>
</gene>
<dbReference type="PANTHER" id="PTHR33365:SF4">
    <property type="entry name" value="CYCLOCHLOROTINE BIOSYNTHESIS PROTEIN O"/>
    <property type="match status" value="1"/>
</dbReference>
<dbReference type="Proteomes" id="UP000018144">
    <property type="component" value="Unassembled WGS sequence"/>
</dbReference>
<keyword evidence="3" id="KW-0812">Transmembrane</keyword>
<dbReference type="PANTHER" id="PTHR33365">
    <property type="entry name" value="YALI0B05434P"/>
    <property type="match status" value="1"/>
</dbReference>
<keyword evidence="3" id="KW-0472">Membrane</keyword>
<evidence type="ECO:0000256" key="2">
    <source>
        <dbReference type="ARBA" id="ARBA00035112"/>
    </source>
</evidence>
<comment type="pathway">
    <text evidence="1">Mycotoxin biosynthesis.</text>
</comment>
<reference evidence="4 5" key="1">
    <citation type="journal article" date="2013" name="PLoS Genet.">
        <title>The genome and development-dependent transcriptomes of Pyronema confluens: a window into fungal evolution.</title>
        <authorList>
            <person name="Traeger S."/>
            <person name="Altegoer F."/>
            <person name="Freitag M."/>
            <person name="Gabaldon T."/>
            <person name="Kempken F."/>
            <person name="Kumar A."/>
            <person name="Marcet-Houben M."/>
            <person name="Poggeler S."/>
            <person name="Stajich J.E."/>
            <person name="Nowrousian M."/>
        </authorList>
    </citation>
    <scope>NUCLEOTIDE SEQUENCE [LARGE SCALE GENOMIC DNA]</scope>
    <source>
        <strain evidence="5">CBS 100304</strain>
        <tissue evidence="4">Vegetative mycelium</tissue>
    </source>
</reference>
<feature type="transmembrane region" description="Helical" evidence="3">
    <location>
        <begin position="41"/>
        <end position="58"/>
    </location>
</feature>
<sequence>MKFLFERKSKYTSVSSFDADSESSSITSSPPHKNGSKVKNGLLVVLAIGWMVTLFLYVEKTIATQRPYTPIPSSAFRRVSVVFQHDERYVGPSDEATDHWNDLIAGHDALFVEDPKKYGLPEGIVASYEHPNKTNPPDNRFYVISQLHQLHCLAIIRWNYWQAAEGKNMSEIRDAANYKLHVNHCFEYLRQSMMCGGDIIVEGYSALGHATSVTGWGTRHSCIDFQELRRFQIDQEIKYNHTWMGIR</sequence>
<evidence type="ECO:0000256" key="3">
    <source>
        <dbReference type="SAM" id="Phobius"/>
    </source>
</evidence>
<keyword evidence="3" id="KW-1133">Transmembrane helix</keyword>
<dbReference type="STRING" id="1076935.U4LHZ1"/>
<comment type="similarity">
    <text evidence="2">Belongs to the ustYa family.</text>
</comment>
<keyword evidence="5" id="KW-1185">Reference proteome</keyword>
<evidence type="ECO:0000313" key="4">
    <source>
        <dbReference type="EMBL" id="CCX31739.1"/>
    </source>
</evidence>
<dbReference type="eggNOG" id="ENOG502S0J4">
    <property type="taxonomic scope" value="Eukaryota"/>
</dbReference>
<dbReference type="GO" id="GO:0043386">
    <property type="term" value="P:mycotoxin biosynthetic process"/>
    <property type="evidence" value="ECO:0007669"/>
    <property type="project" value="InterPro"/>
</dbReference>
<protein>
    <submittedName>
        <fullName evidence="4">Uncharacterized protein</fullName>
    </submittedName>
</protein>
<dbReference type="Pfam" id="PF11807">
    <property type="entry name" value="UstYa"/>
    <property type="match status" value="1"/>
</dbReference>
<evidence type="ECO:0000256" key="1">
    <source>
        <dbReference type="ARBA" id="ARBA00004685"/>
    </source>
</evidence>
<evidence type="ECO:0000313" key="5">
    <source>
        <dbReference type="Proteomes" id="UP000018144"/>
    </source>
</evidence>
<accession>U4LHZ1</accession>
<name>U4LHZ1_PYROM</name>
<dbReference type="OMA" id="GVEHDCI"/>
<proteinExistence type="inferred from homology"/>